<organism evidence="3 4">
    <name type="scientific">Schleiferilactobacillus perolens DSM 12744</name>
    <dbReference type="NCBI Taxonomy" id="1423792"/>
    <lineage>
        <taxon>Bacteria</taxon>
        <taxon>Bacillati</taxon>
        <taxon>Bacillota</taxon>
        <taxon>Bacilli</taxon>
        <taxon>Lactobacillales</taxon>
        <taxon>Lactobacillaceae</taxon>
        <taxon>Schleiferilactobacillus</taxon>
    </lineage>
</organism>
<dbReference type="Pfam" id="PF16173">
    <property type="entry name" value="DUF4874"/>
    <property type="match status" value="1"/>
</dbReference>
<sequence length="474" mass="53581">MMPPALPGSDTEQLLANPDRGLRLETYLNVATGQGMYQSADMDAFAAFHQALALHQTDRPTLAQTYFYLTDYKARPLDQIAFANMTRYLEMVAAAHMKVLLRFAYIWDDAHPLRQEPKLPQIIQHIQQLSRLFHQFAGTIHAVQAGFIGPWGEWHGDARQRTDETVILRTLLRSVPEEIQVQLRMYDIKTKNAPALSAVDQSRLGFHDDFLIGVPHEWNTGEDNDHAVAYQQYLRDTAHILQDGEMIWFWANPIYLKTPTIASQPFIQRLIDSHFTSLSLAHNYLEAQSGSFSAQELENELHNQGVKDYPGIPTTTSMLAWQYEPIDAETLTARHWPFQPAWFKDAQGQPLQRTVFDYIRDYLGYRLQVKKITWEPDVFASPVQVTLHNYGFAAPLGLATVELLVVDTNEQVLGRTTLAPDDLQAGIDVAAMIPMIPGDPPAQIGVRLAARNGDGGRLANIVDHFDGTNWFAIH</sequence>
<evidence type="ECO:0000259" key="1">
    <source>
        <dbReference type="Pfam" id="PF16116"/>
    </source>
</evidence>
<comment type="caution">
    <text evidence="3">The sequence shown here is derived from an EMBL/GenBank/DDBJ whole genome shotgun (WGS) entry which is preliminary data.</text>
</comment>
<feature type="domain" description="DUF4874" evidence="2">
    <location>
        <begin position="17"/>
        <end position="186"/>
    </location>
</feature>
<evidence type="ECO:0000313" key="3">
    <source>
        <dbReference type="EMBL" id="KRL14369.1"/>
    </source>
</evidence>
<dbReference type="PATRIC" id="fig|1423792.3.peg.14"/>
<evidence type="ECO:0000313" key="4">
    <source>
        <dbReference type="Proteomes" id="UP000051330"/>
    </source>
</evidence>
<feature type="domain" description="DUF4832" evidence="1">
    <location>
        <begin position="203"/>
        <end position="418"/>
    </location>
</feature>
<dbReference type="InterPro" id="IPR032379">
    <property type="entry name" value="DUF4874"/>
</dbReference>
<dbReference type="EMBL" id="AZEC01000001">
    <property type="protein sequence ID" value="KRL14369.1"/>
    <property type="molecule type" value="Genomic_DNA"/>
</dbReference>
<dbReference type="Proteomes" id="UP000051330">
    <property type="component" value="Unassembled WGS sequence"/>
</dbReference>
<dbReference type="Pfam" id="PF16116">
    <property type="entry name" value="DUF4832"/>
    <property type="match status" value="1"/>
</dbReference>
<dbReference type="AlphaFoldDB" id="A0A0R1N2J2"/>
<dbReference type="InterPro" id="IPR032267">
    <property type="entry name" value="DUF4832"/>
</dbReference>
<evidence type="ECO:0008006" key="5">
    <source>
        <dbReference type="Google" id="ProtNLM"/>
    </source>
</evidence>
<evidence type="ECO:0000259" key="2">
    <source>
        <dbReference type="Pfam" id="PF16173"/>
    </source>
</evidence>
<gene>
    <name evidence="3" type="ORF">FD09_GL000014</name>
</gene>
<protein>
    <recommendedName>
        <fullName evidence="5">DUF4874 domain-containing protein</fullName>
    </recommendedName>
</protein>
<dbReference type="STRING" id="1423792.FD09_GL000014"/>
<keyword evidence="4" id="KW-1185">Reference proteome</keyword>
<name>A0A0R1N2J2_9LACO</name>
<reference evidence="3 4" key="1">
    <citation type="journal article" date="2015" name="Genome Announc.">
        <title>Expanding the biotechnology potential of lactobacilli through comparative genomics of 213 strains and associated genera.</title>
        <authorList>
            <person name="Sun Z."/>
            <person name="Harris H.M."/>
            <person name="McCann A."/>
            <person name="Guo C."/>
            <person name="Argimon S."/>
            <person name="Zhang W."/>
            <person name="Yang X."/>
            <person name="Jeffery I.B."/>
            <person name="Cooney J.C."/>
            <person name="Kagawa T.F."/>
            <person name="Liu W."/>
            <person name="Song Y."/>
            <person name="Salvetti E."/>
            <person name="Wrobel A."/>
            <person name="Rasinkangas P."/>
            <person name="Parkhill J."/>
            <person name="Rea M.C."/>
            <person name="O'Sullivan O."/>
            <person name="Ritari J."/>
            <person name="Douillard F.P."/>
            <person name="Paul Ross R."/>
            <person name="Yang R."/>
            <person name="Briner A.E."/>
            <person name="Felis G.E."/>
            <person name="de Vos W.M."/>
            <person name="Barrangou R."/>
            <person name="Klaenhammer T.R."/>
            <person name="Caufield P.W."/>
            <person name="Cui Y."/>
            <person name="Zhang H."/>
            <person name="O'Toole P.W."/>
        </authorList>
    </citation>
    <scope>NUCLEOTIDE SEQUENCE [LARGE SCALE GENOMIC DNA]</scope>
    <source>
        <strain evidence="3 4">DSM 12744</strain>
    </source>
</reference>
<accession>A0A0R1N2J2</accession>
<proteinExistence type="predicted"/>